<dbReference type="GeneID" id="105270771"/>
<dbReference type="InterPro" id="IPR029058">
    <property type="entry name" value="AB_hydrolase_fold"/>
</dbReference>
<dbReference type="EMBL" id="GBYB01012161">
    <property type="protein sequence ID" value="JAG81928.1"/>
    <property type="molecule type" value="Transcribed_RNA"/>
</dbReference>
<keyword evidence="4 7" id="KW-0442">Lipid degradation</keyword>
<evidence type="ECO:0000259" key="9">
    <source>
        <dbReference type="Pfam" id="PF04083"/>
    </source>
</evidence>
<organism evidence="12">
    <name type="scientific">Fopius arisanus</name>
    <dbReference type="NCBI Taxonomy" id="64838"/>
    <lineage>
        <taxon>Eukaryota</taxon>
        <taxon>Metazoa</taxon>
        <taxon>Ecdysozoa</taxon>
        <taxon>Arthropoda</taxon>
        <taxon>Hexapoda</taxon>
        <taxon>Insecta</taxon>
        <taxon>Pterygota</taxon>
        <taxon>Neoptera</taxon>
        <taxon>Endopterygota</taxon>
        <taxon>Hymenoptera</taxon>
        <taxon>Apocrita</taxon>
        <taxon>Ichneumonoidea</taxon>
        <taxon>Braconidae</taxon>
        <taxon>Opiinae</taxon>
        <taxon>Fopius</taxon>
    </lineage>
</organism>
<dbReference type="InterPro" id="IPR006693">
    <property type="entry name" value="AB_hydrolase_lipase"/>
</dbReference>
<dbReference type="OrthoDB" id="7958685at2759"/>
<dbReference type="SUPFAM" id="SSF53474">
    <property type="entry name" value="alpha/beta-Hydrolases"/>
    <property type="match status" value="1"/>
</dbReference>
<dbReference type="GO" id="GO:0016788">
    <property type="term" value="F:hydrolase activity, acting on ester bonds"/>
    <property type="evidence" value="ECO:0007669"/>
    <property type="project" value="InterPro"/>
</dbReference>
<keyword evidence="13" id="KW-1185">Reference proteome</keyword>
<evidence type="ECO:0000256" key="2">
    <source>
        <dbReference type="ARBA" id="ARBA00022729"/>
    </source>
</evidence>
<evidence type="ECO:0000313" key="14">
    <source>
        <dbReference type="RefSeq" id="XP_011310223.1"/>
    </source>
</evidence>
<evidence type="ECO:0000313" key="13">
    <source>
        <dbReference type="Proteomes" id="UP000694866"/>
    </source>
</evidence>
<evidence type="ECO:0000313" key="12">
    <source>
        <dbReference type="EMBL" id="JAG81930.1"/>
    </source>
</evidence>
<evidence type="ECO:0000313" key="10">
    <source>
        <dbReference type="EMBL" id="JAG81928.1"/>
    </source>
</evidence>
<dbReference type="FunFam" id="3.40.50.1820:FF:000057">
    <property type="entry name" value="Lipase"/>
    <property type="match status" value="1"/>
</dbReference>
<dbReference type="EMBL" id="GBYB01012163">
    <property type="protein sequence ID" value="JAG81930.1"/>
    <property type="molecule type" value="Transcribed_RNA"/>
</dbReference>
<evidence type="ECO:0000256" key="6">
    <source>
        <dbReference type="ARBA" id="ARBA00023180"/>
    </source>
</evidence>
<dbReference type="InterPro" id="IPR025483">
    <property type="entry name" value="Lipase_euk"/>
</dbReference>
<feature type="active site" description="Charge relay system" evidence="8">
    <location>
        <position position="362"/>
    </location>
</feature>
<evidence type="ECO:0000256" key="3">
    <source>
        <dbReference type="ARBA" id="ARBA00022801"/>
    </source>
</evidence>
<dbReference type="Proteomes" id="UP000694866">
    <property type="component" value="Unplaced"/>
</dbReference>
<reference evidence="14" key="2">
    <citation type="submission" date="2025-04" db="UniProtKB">
        <authorList>
            <consortium name="RefSeq"/>
        </authorList>
    </citation>
    <scope>IDENTIFICATION</scope>
    <source>
        <strain evidence="14">USDA-PBARC FA_bdor</strain>
        <tissue evidence="14">Whole organism</tissue>
    </source>
</reference>
<feature type="active site" description="Nucleophile" evidence="8">
    <location>
        <position position="189"/>
    </location>
</feature>
<sequence length="426" mass="48570">MISPDLQMFKLIIHFSICLSLFPLIHSGLIPRTPKLHSVEEGKGKLFFALDVWGLGKLHGRKIEWYNVTTEDGYILALHRILPNSSMDEEKSPRPVVFLQHGLMATSDAFIVYGSPKSLGYQLSDAGYDVWMGNFRGNTYCLSHETLFTDDSKFWDFSMDEYALQDLPAQIDFALKTANQSTLSFIGHSLGATTHIMLLSARPEYNKKMDFVVYFAPVVYSVTRTHLRDILPAVALIPQIFSRNGAVEVFSQKILSPLTIYFCASTRSLLELCQSWMDQLVGYDRDQFDLREFLGVMSYYPAGTSAKVIFHYSQQTLTGTFRRYDYLTSELNIQHYGTPVAPDYDVSAIDVPQMAIFRGPGDVVTTEEDMKFFIQSLSPQQSVIYETVKFPTFNHGAFISARDLKPLVNDLVLEYLQKYYQRKNEP</sequence>
<dbReference type="KEGG" id="fas:105270771"/>
<evidence type="ECO:0000256" key="5">
    <source>
        <dbReference type="ARBA" id="ARBA00023098"/>
    </source>
</evidence>
<dbReference type="PANTHER" id="PTHR11005">
    <property type="entry name" value="LYSOSOMAL ACID LIPASE-RELATED"/>
    <property type="match status" value="1"/>
</dbReference>
<evidence type="ECO:0000256" key="8">
    <source>
        <dbReference type="PIRSR" id="PIRSR000862-1"/>
    </source>
</evidence>
<evidence type="ECO:0000313" key="11">
    <source>
        <dbReference type="EMBL" id="JAG81929.1"/>
    </source>
</evidence>
<protein>
    <recommendedName>
        <fullName evidence="7">Lipase</fullName>
    </recommendedName>
</protein>
<dbReference type="EMBL" id="GBYB01012162">
    <property type="protein sequence ID" value="JAG81929.1"/>
    <property type="molecule type" value="Transcribed_RNA"/>
</dbReference>
<dbReference type="GO" id="GO:0016042">
    <property type="term" value="P:lipid catabolic process"/>
    <property type="evidence" value="ECO:0007669"/>
    <property type="project" value="UniProtKB-KW"/>
</dbReference>
<dbReference type="PIRSF" id="PIRSF000862">
    <property type="entry name" value="Steryl_ester_lip"/>
    <property type="match status" value="1"/>
</dbReference>
<keyword evidence="5" id="KW-0443">Lipid metabolism</keyword>
<keyword evidence="6" id="KW-0325">Glycoprotein</keyword>
<evidence type="ECO:0000256" key="7">
    <source>
        <dbReference type="PIRNR" id="PIRNR000862"/>
    </source>
</evidence>
<name>A0A0C9QCK9_9HYME</name>
<evidence type="ECO:0000256" key="4">
    <source>
        <dbReference type="ARBA" id="ARBA00022963"/>
    </source>
</evidence>
<accession>A0A9R1U7I6</accession>
<dbReference type="AlphaFoldDB" id="A0A0C9QCK9"/>
<proteinExistence type="inferred from homology"/>
<gene>
    <name evidence="12" type="primary">Lip3_16</name>
    <name evidence="10" type="synonym">Lip3_13</name>
    <name evidence="11" type="synonym">Lip3_17</name>
    <name evidence="14" type="synonym">LOC105270771</name>
    <name evidence="10" type="ORF">g.14533</name>
    <name evidence="11" type="ORF">g.14538</name>
    <name evidence="12" type="ORF">g.14543</name>
</gene>
<reference evidence="12" key="1">
    <citation type="submission" date="2015-01" db="EMBL/GenBank/DDBJ databases">
        <title>Transcriptome Assembly of Fopius arisanus.</title>
        <authorList>
            <person name="Geib S."/>
        </authorList>
    </citation>
    <scope>NUCLEOTIDE SEQUENCE</scope>
</reference>
<dbReference type="Pfam" id="PF04083">
    <property type="entry name" value="Abhydro_lipase"/>
    <property type="match status" value="1"/>
</dbReference>
<keyword evidence="2" id="KW-0732">Signal</keyword>
<accession>A0A0C9QCK9</accession>
<dbReference type="RefSeq" id="XP_011310223.1">
    <property type="nucleotide sequence ID" value="XM_011311921.1"/>
</dbReference>
<feature type="active site" description="Charge relay system" evidence="8">
    <location>
        <position position="395"/>
    </location>
</feature>
<feature type="domain" description="Partial AB-hydrolase lipase" evidence="9">
    <location>
        <begin position="57"/>
        <end position="112"/>
    </location>
</feature>
<evidence type="ECO:0000256" key="1">
    <source>
        <dbReference type="ARBA" id="ARBA00010701"/>
    </source>
</evidence>
<dbReference type="Gene3D" id="3.40.50.1820">
    <property type="entry name" value="alpha/beta hydrolase"/>
    <property type="match status" value="1"/>
</dbReference>
<keyword evidence="3 7" id="KW-0378">Hydrolase</keyword>
<comment type="similarity">
    <text evidence="1 7">Belongs to the AB hydrolase superfamily. Lipase family.</text>
</comment>